<feature type="modified residue" description="4-aspartylphosphate" evidence="1">
    <location>
        <position position="61"/>
    </location>
</feature>
<dbReference type="SMART" id="SM00448">
    <property type="entry name" value="REC"/>
    <property type="match status" value="1"/>
</dbReference>
<dbReference type="InterPro" id="IPR052893">
    <property type="entry name" value="TCS_response_regulator"/>
</dbReference>
<dbReference type="PANTHER" id="PTHR44520:SF2">
    <property type="entry name" value="RESPONSE REGULATOR RCP1"/>
    <property type="match status" value="1"/>
</dbReference>
<dbReference type="EMBL" id="JAUJEB010000001">
    <property type="protein sequence ID" value="MDN5213008.1"/>
    <property type="molecule type" value="Genomic_DNA"/>
</dbReference>
<dbReference type="PANTHER" id="PTHR44520">
    <property type="entry name" value="RESPONSE REGULATOR RCP1-RELATED"/>
    <property type="match status" value="1"/>
</dbReference>
<dbReference type="SUPFAM" id="SSF52172">
    <property type="entry name" value="CheY-like"/>
    <property type="match status" value="1"/>
</dbReference>
<comment type="caution">
    <text evidence="3">The sequence shown here is derived from an EMBL/GenBank/DDBJ whole genome shotgun (WGS) entry which is preliminary data.</text>
</comment>
<dbReference type="Pfam" id="PF00072">
    <property type="entry name" value="Response_reg"/>
    <property type="match status" value="1"/>
</dbReference>
<evidence type="ECO:0000313" key="4">
    <source>
        <dbReference type="Proteomes" id="UP001172083"/>
    </source>
</evidence>
<dbReference type="InterPro" id="IPR001789">
    <property type="entry name" value="Sig_transdc_resp-reg_receiver"/>
</dbReference>
<accession>A0ABT8L5M0</accession>
<keyword evidence="1" id="KW-0597">Phosphoprotein</keyword>
<evidence type="ECO:0000313" key="3">
    <source>
        <dbReference type="EMBL" id="MDN5213008.1"/>
    </source>
</evidence>
<dbReference type="InterPro" id="IPR011006">
    <property type="entry name" value="CheY-like_superfamily"/>
</dbReference>
<organism evidence="3 4">
    <name type="scientific">Agaribacillus aureus</name>
    <dbReference type="NCBI Taxonomy" id="3051825"/>
    <lineage>
        <taxon>Bacteria</taxon>
        <taxon>Pseudomonadati</taxon>
        <taxon>Bacteroidota</taxon>
        <taxon>Cytophagia</taxon>
        <taxon>Cytophagales</taxon>
        <taxon>Splendidivirgaceae</taxon>
        <taxon>Agaribacillus</taxon>
    </lineage>
</organism>
<protein>
    <submittedName>
        <fullName evidence="3">Response regulator</fullName>
    </submittedName>
</protein>
<dbReference type="PROSITE" id="PS50110">
    <property type="entry name" value="RESPONSE_REGULATORY"/>
    <property type="match status" value="1"/>
</dbReference>
<dbReference type="Gene3D" id="3.40.50.2300">
    <property type="match status" value="1"/>
</dbReference>
<reference evidence="3" key="1">
    <citation type="submission" date="2023-06" db="EMBL/GenBank/DDBJ databases">
        <title>Genomic of Agaribacillus aureum.</title>
        <authorList>
            <person name="Wang G."/>
        </authorList>
    </citation>
    <scope>NUCLEOTIDE SEQUENCE</scope>
    <source>
        <strain evidence="3">BMA12</strain>
    </source>
</reference>
<keyword evidence="4" id="KW-1185">Reference proteome</keyword>
<sequence>MKKVGKIMFIDDDDTFSFILKKTFEIGGIKSRVICKTRAKEALLYLSTLDNEDFPELIFLDINMPVMDGFEFLEAYKSMGLNKAHEDTVIAMLSSSIYINDEKKAHVFEEVQDFITKPIDLERIQKFCDEHELELIEAHA</sequence>
<gene>
    <name evidence="3" type="ORF">QQ020_13155</name>
</gene>
<dbReference type="Proteomes" id="UP001172083">
    <property type="component" value="Unassembled WGS sequence"/>
</dbReference>
<evidence type="ECO:0000259" key="2">
    <source>
        <dbReference type="PROSITE" id="PS50110"/>
    </source>
</evidence>
<feature type="domain" description="Response regulatory" evidence="2">
    <location>
        <begin position="6"/>
        <end position="132"/>
    </location>
</feature>
<dbReference type="RefSeq" id="WP_346758324.1">
    <property type="nucleotide sequence ID" value="NZ_JAUJEB010000001.1"/>
</dbReference>
<proteinExistence type="predicted"/>
<name>A0ABT8L5M0_9BACT</name>
<evidence type="ECO:0000256" key="1">
    <source>
        <dbReference type="PROSITE-ProRule" id="PRU00169"/>
    </source>
</evidence>